<dbReference type="Pfam" id="PF24681">
    <property type="entry name" value="Kelch_KLHDC2_KLHL20_DRC7"/>
    <property type="match status" value="1"/>
</dbReference>
<name>A0A976IH33_BRELC</name>
<accession>A0A976IH33</accession>
<feature type="coiled-coil region" evidence="3">
    <location>
        <begin position="760"/>
        <end position="794"/>
    </location>
</feature>
<evidence type="ECO:0000256" key="4">
    <source>
        <dbReference type="SAM" id="MobiDB-lite"/>
    </source>
</evidence>
<evidence type="ECO:0000313" key="6">
    <source>
        <dbReference type="Proteomes" id="UP000294530"/>
    </source>
</evidence>
<dbReference type="KEGG" id="blac:94350994"/>
<feature type="region of interest" description="Disordered" evidence="4">
    <location>
        <begin position="550"/>
        <end position="578"/>
    </location>
</feature>
<reference evidence="5 6" key="1">
    <citation type="journal article" date="2021" name="Genome Biol.">
        <title>AFLAP: assembly-free linkage analysis pipeline using k-mers from genome sequencing data.</title>
        <authorList>
            <person name="Fletcher K."/>
            <person name="Zhang L."/>
            <person name="Gil J."/>
            <person name="Han R."/>
            <person name="Cavanaugh K."/>
            <person name="Michelmore R."/>
        </authorList>
    </citation>
    <scope>NUCLEOTIDE SEQUENCE [LARGE SCALE GENOMIC DNA]</scope>
    <source>
        <strain evidence="5 6">SF5</strain>
    </source>
</reference>
<feature type="region of interest" description="Disordered" evidence="4">
    <location>
        <begin position="1"/>
        <end position="30"/>
    </location>
</feature>
<dbReference type="PANTHER" id="PTHR46093:SF3">
    <property type="entry name" value="ACYL-COA-BINDING DOMAIN-CONTAINING PROTEIN 4"/>
    <property type="match status" value="1"/>
</dbReference>
<dbReference type="RefSeq" id="XP_067821018.1">
    <property type="nucleotide sequence ID" value="XM_067965323.1"/>
</dbReference>
<protein>
    <submittedName>
        <fullName evidence="5">Uncharacterized protein</fullName>
    </submittedName>
</protein>
<gene>
    <name evidence="5" type="ORF">CCR75_007262</name>
</gene>
<dbReference type="GeneID" id="94350994"/>
<proteinExistence type="predicted"/>
<evidence type="ECO:0000256" key="1">
    <source>
        <dbReference type="ARBA" id="ARBA00022441"/>
    </source>
</evidence>
<dbReference type="AlphaFoldDB" id="A0A976IH33"/>
<keyword evidence="2" id="KW-0677">Repeat</keyword>
<keyword evidence="6" id="KW-1185">Reference proteome</keyword>
<feature type="region of interest" description="Disordered" evidence="4">
    <location>
        <begin position="500"/>
        <end position="538"/>
    </location>
</feature>
<dbReference type="Gene3D" id="2.120.10.80">
    <property type="entry name" value="Kelch-type beta propeller"/>
    <property type="match status" value="1"/>
</dbReference>
<comment type="caution">
    <text evidence="5">The sequence shown here is derived from an EMBL/GenBank/DDBJ whole genome shotgun (WGS) entry which is preliminary data.</text>
</comment>
<evidence type="ECO:0000256" key="2">
    <source>
        <dbReference type="ARBA" id="ARBA00022737"/>
    </source>
</evidence>
<dbReference type="SUPFAM" id="SSF117281">
    <property type="entry name" value="Kelch motif"/>
    <property type="match status" value="1"/>
</dbReference>
<sequence length="823" mass="91489">MDLRQDESASIWTQLHASSPSSSHASPTPAARSGLAMTVLSPTRSVLLFGGADGKTFFEDIFLIEPARIQGIFRPIALDSCHASVKRPAINEFQWKKLVVSHENTSGSPLARASGIISTLKYPGGGRDYHTMHYVESSVEEEKMRGMRVLIVGNIVVATDQATFNGPRVHDDTGVAFDTCTLRIEELRVQQGTLQAQWVPQRLDGASMWKPRARHAHSSVVVGGDQVFVFGGKDATSTTFFNDLFYYDAPLNQWVQPRGTVTGQVPQPRAFAGLTASTDGRTLFLFGGTDGKHEFGSLFRYDVQHCRWESLAGATVGDRPSCRINHSLTYVAPHHLVLFGGRQRALRQNELYIYNITTRSWRLMLDSSAPKIGRTAHATVLFHSEPAGPRAVQELIIFGGYAGKHEWLNDLYILSLSQAALMLPPRSLSDHPSHLTAVTRRTLPVIRSTGSSRKGVALSAPQHESNARQGFTSELKELAKEATQESLLAPLIAEPETEFCQNQQPPAQQRNAAVSSSPPQPSISRNLSRPGTGSSTTILTDITNQFGLSSPYQQEETVYSGAMKSTKRPRLDSQDNSCIKNNGELTSVGIQTMVLQLLQHQPRVDDILGRILAMQKREQTARLQQRRDEELMRRLFSDEQRKLFDAASRRNEALDEKLACLAADCNSLHEKLKARETEVYFQKPSLEEAIEPLNERVEAIEASHAQQLSILRQIESKISVCNGFIDDVCHTDGTSLRQLPRRSMDSAPSSTPLFFPQQVVVALEEKIQVMQSENDVLKAQHKEMAEKLKKMETREALARQFFTSWCQQESHTAANLEPSQSVE</sequence>
<keyword evidence="3" id="KW-0175">Coiled coil</keyword>
<feature type="region of interest" description="Disordered" evidence="4">
    <location>
        <begin position="449"/>
        <end position="470"/>
    </location>
</feature>
<dbReference type="Proteomes" id="UP000294530">
    <property type="component" value="Unassembled WGS sequence"/>
</dbReference>
<organism evidence="5 6">
    <name type="scientific">Bremia lactucae</name>
    <name type="common">Lettuce downy mildew</name>
    <dbReference type="NCBI Taxonomy" id="4779"/>
    <lineage>
        <taxon>Eukaryota</taxon>
        <taxon>Sar</taxon>
        <taxon>Stramenopiles</taxon>
        <taxon>Oomycota</taxon>
        <taxon>Peronosporomycetes</taxon>
        <taxon>Peronosporales</taxon>
        <taxon>Peronosporaceae</taxon>
        <taxon>Bremia</taxon>
    </lineage>
</organism>
<keyword evidence="1" id="KW-0880">Kelch repeat</keyword>
<feature type="compositionally biased region" description="Polar residues" evidence="4">
    <location>
        <begin position="514"/>
        <end position="538"/>
    </location>
</feature>
<dbReference type="OrthoDB" id="10251809at2759"/>
<dbReference type="PANTHER" id="PTHR46093">
    <property type="entry name" value="ACYL-COA-BINDING DOMAIN-CONTAINING PROTEIN 5"/>
    <property type="match status" value="1"/>
</dbReference>
<dbReference type="EMBL" id="SHOA02000015">
    <property type="protein sequence ID" value="TDH71519.1"/>
    <property type="molecule type" value="Genomic_DNA"/>
</dbReference>
<dbReference type="InterPro" id="IPR015915">
    <property type="entry name" value="Kelch-typ_b-propeller"/>
</dbReference>
<evidence type="ECO:0000256" key="3">
    <source>
        <dbReference type="SAM" id="Coils"/>
    </source>
</evidence>
<feature type="compositionally biased region" description="Low complexity" evidence="4">
    <location>
        <begin position="501"/>
        <end position="513"/>
    </location>
</feature>
<evidence type="ECO:0000313" key="5">
    <source>
        <dbReference type="EMBL" id="TDH71519.1"/>
    </source>
</evidence>
<feature type="compositionally biased region" description="Low complexity" evidence="4">
    <location>
        <begin position="17"/>
        <end position="30"/>
    </location>
</feature>